<dbReference type="InterPro" id="IPR028098">
    <property type="entry name" value="Glyco_trans_4-like_N"/>
</dbReference>
<evidence type="ECO:0000313" key="4">
    <source>
        <dbReference type="Proteomes" id="UP000077317"/>
    </source>
</evidence>
<dbReference type="InterPro" id="IPR050194">
    <property type="entry name" value="Glycosyltransferase_grp1"/>
</dbReference>
<proteinExistence type="predicted"/>
<evidence type="ECO:0000313" key="3">
    <source>
        <dbReference type="EMBL" id="AND78967.1"/>
    </source>
</evidence>
<evidence type="ECO:0000259" key="2">
    <source>
        <dbReference type="Pfam" id="PF13439"/>
    </source>
</evidence>
<name>A0A172Q6D3_9STRE</name>
<dbReference type="KEGG" id="spat:A0O21_02495"/>
<dbReference type="Gene3D" id="3.40.50.2000">
    <property type="entry name" value="Glycogen Phosphorylase B"/>
    <property type="match status" value="2"/>
</dbReference>
<dbReference type="STRING" id="1811193.A0O21_02495"/>
<dbReference type="PANTHER" id="PTHR45947">
    <property type="entry name" value="SULFOQUINOVOSYL TRANSFERASE SQD2"/>
    <property type="match status" value="1"/>
</dbReference>
<sequence>MRIGLFTDTYFPQVSGVATSIRTLKEELEKEGHEVYIFTSTDRNVKRFEDPTIIRLPSVPFISFTDRRIVYRGLISSYKIAKAYQLDLIHTQTEFSLGLLGKLVAAALHIPVIHTYHTQYEDYVGYIAKGRLVKPGMVKYIVRGYLSDLDGVICPSRIVYNLLESYNVKIPKRIIPTGINVEEYRRADITYSQIAALREELGISKDETMLLSLSRVSYEKNIQAVLQQFPAILAVNPRVKLVIVGDGPYLEKLQDLAEELQLGQSVLFTGMISHDQVALYYKAADFFISASTSETQGLTYVESLASGRPVIAHGNPYLDDLITDKMFGTLFYKEEDLADAVIDAIVSTPAMTEKAYEAKMYELSAQHFAKSVYAFYLDVLISEKFKKQEKFSLTVKSEQRPASSRTFRLAKRAISLPSKAVRVTAKTSVKVVKAPGKLVSSIRDFLN</sequence>
<dbReference type="Pfam" id="PF00534">
    <property type="entry name" value="Glycos_transf_1"/>
    <property type="match status" value="1"/>
</dbReference>
<protein>
    <submittedName>
        <fullName evidence="3">1,2-diacylglycerol 3-glucosyltransferase</fullName>
    </submittedName>
</protein>
<dbReference type="CDD" id="cd03817">
    <property type="entry name" value="GT4_UGDG-like"/>
    <property type="match status" value="1"/>
</dbReference>
<dbReference type="Proteomes" id="UP000077317">
    <property type="component" value="Chromosome"/>
</dbReference>
<dbReference type="RefSeq" id="WP_067060716.1">
    <property type="nucleotide sequence ID" value="NZ_CP014699.1"/>
</dbReference>
<dbReference type="InterPro" id="IPR001296">
    <property type="entry name" value="Glyco_trans_1"/>
</dbReference>
<keyword evidence="3" id="KW-0808">Transferase</keyword>
<reference evidence="4" key="2">
    <citation type="submission" date="2016-03" db="EMBL/GenBank/DDBJ databases">
        <title>Streptococcus antelopensis sp. nov., isolated from the feces of the Tibetan antelope (Pantholops hodgsonii) in Hoh Xil National Nature Reserve, Qinghai, China.</title>
        <authorList>
            <person name="Bai X."/>
        </authorList>
    </citation>
    <scope>NUCLEOTIDE SEQUENCE [LARGE SCALE GENOMIC DNA]</scope>
    <source>
        <strain evidence="4">TA 26</strain>
    </source>
</reference>
<organism evidence="3 4">
    <name type="scientific">Streptococcus pantholopis</name>
    <dbReference type="NCBI Taxonomy" id="1811193"/>
    <lineage>
        <taxon>Bacteria</taxon>
        <taxon>Bacillati</taxon>
        <taxon>Bacillota</taxon>
        <taxon>Bacilli</taxon>
        <taxon>Lactobacillales</taxon>
        <taxon>Streptococcaceae</taxon>
        <taxon>Streptococcus</taxon>
    </lineage>
</organism>
<dbReference type="OrthoDB" id="9802525at2"/>
<reference evidence="3 4" key="1">
    <citation type="journal article" date="2016" name="Int. J. Syst. Evol. Microbiol.">
        <title>Streptococcuspantholopis sp. nov., isolated from faeces of the Tibetan antelope (Pantholops hodgsonii).</title>
        <authorList>
            <person name="Bai X."/>
            <person name="Xiong Y."/>
            <person name="Lu S."/>
            <person name="Jin D."/>
            <person name="Lai X."/>
            <person name="Yang J."/>
            <person name="Niu L."/>
            <person name="Hu S."/>
            <person name="Meng X."/>
            <person name="Pu J."/>
            <person name="Ye C."/>
            <person name="Xu J."/>
        </authorList>
    </citation>
    <scope>NUCLEOTIDE SEQUENCE [LARGE SCALE GENOMIC DNA]</scope>
    <source>
        <strain evidence="3 4">TA 26</strain>
    </source>
</reference>
<dbReference type="GO" id="GO:0016758">
    <property type="term" value="F:hexosyltransferase activity"/>
    <property type="evidence" value="ECO:0007669"/>
    <property type="project" value="TreeGrafter"/>
</dbReference>
<dbReference type="EMBL" id="CP014699">
    <property type="protein sequence ID" value="AND78967.1"/>
    <property type="molecule type" value="Genomic_DNA"/>
</dbReference>
<accession>A0A172Q6D3</accession>
<gene>
    <name evidence="3" type="ORF">A0O21_02495</name>
</gene>
<feature type="domain" description="Glycosyltransferase subfamily 4-like N-terminal" evidence="2">
    <location>
        <begin position="14"/>
        <end position="182"/>
    </location>
</feature>
<dbReference type="SUPFAM" id="SSF53756">
    <property type="entry name" value="UDP-Glycosyltransferase/glycogen phosphorylase"/>
    <property type="match status" value="1"/>
</dbReference>
<evidence type="ECO:0000259" key="1">
    <source>
        <dbReference type="Pfam" id="PF00534"/>
    </source>
</evidence>
<feature type="domain" description="Glycosyl transferase family 1" evidence="1">
    <location>
        <begin position="196"/>
        <end position="348"/>
    </location>
</feature>
<dbReference type="FunFam" id="3.40.50.2000:FF:000136">
    <property type="entry name" value="Glycosyl transferase, group 1"/>
    <property type="match status" value="1"/>
</dbReference>
<dbReference type="PANTHER" id="PTHR45947:SF3">
    <property type="entry name" value="SULFOQUINOVOSYL TRANSFERASE SQD2"/>
    <property type="match status" value="1"/>
</dbReference>
<keyword evidence="4" id="KW-1185">Reference proteome</keyword>
<dbReference type="Pfam" id="PF13439">
    <property type="entry name" value="Glyco_transf_4"/>
    <property type="match status" value="1"/>
</dbReference>
<dbReference type="AlphaFoldDB" id="A0A172Q6D3"/>